<keyword evidence="6" id="KW-0235">DNA replication</keyword>
<protein>
    <recommendedName>
        <fullName evidence="3">Probable DNA polymerase</fullName>
        <ecNumber evidence="2">2.7.7.7</ecNumber>
    </recommendedName>
</protein>
<evidence type="ECO:0000256" key="7">
    <source>
        <dbReference type="ARBA" id="ARBA00022932"/>
    </source>
</evidence>
<keyword evidence="11" id="KW-0496">Mitochondrion</keyword>
<dbReference type="InterPro" id="IPR043502">
    <property type="entry name" value="DNA/RNA_pol_sf"/>
</dbReference>
<name>A0A890JKE5_GYMJU</name>
<evidence type="ECO:0000256" key="9">
    <source>
        <dbReference type="ARBA" id="ARBA00049244"/>
    </source>
</evidence>
<dbReference type="GO" id="GO:0003677">
    <property type="term" value="F:DNA binding"/>
    <property type="evidence" value="ECO:0007669"/>
    <property type="project" value="UniProtKB-KW"/>
</dbReference>
<dbReference type="AlphaFoldDB" id="A0A890JKE5"/>
<keyword evidence="8" id="KW-0238">DNA-binding</keyword>
<sequence length="631" mass="72926">MDIETLTFKEFDDLQIPIIITSYTNSKLNRLFKIDYVNLKQAIQNKNLNDVELLVNNLWKDYLNYLVLNKDSFETIFVHNLGDFDGYFLIKGLLSQENVNIKNVNTIIDDKNKWILIRYSFVKDGKPFTISWRDSLRIFPVSLDKLTKNFNVEGKTSKYNILFNNIDVFFDSNLYSSFKDYAMQDSKSLHNALLTAQKIYLSKYQVDICQVLSTSSLSLKIFRKNFLNTDIPILVESVDAFIRKSYFGGATDIFKSRGYNLRYYDINSLYPNAMLKPMPLELIKKHDKISLNELNDFFGFILCNIETPNNIKIPILPYRALGKTFYPLGKWKGVYFSEEIKEAIKLGYKIEPLTGYEFSKYNLFDDYINHFYEIKKNSQGSQRFIAKMHLNQLYGIFGRKQDVIESVNIYGSELLDYVKTRVIKSITELPNGNYTLLLYNNLLSDIVKELEENVSLNIKGGKAIVKSNVAIASAVTSYARIHMIPFKLNYDVYYSDTDSIFTSDKLPDSLVGKDLGLMKDELDGLLIKEAIFLGLKQYGYYYYDKNNKKIEKSVLSGVDRDSLKFSEIDELSTGSVITKSAPFRFFKSLKNLTIRIKSVDIVLKQNNNKIKINKTKTTPCLPCKQVGVLFK</sequence>
<feature type="domain" description="DNA-directed DNA polymerase family B mitochondria/virus" evidence="10">
    <location>
        <begin position="176"/>
        <end position="484"/>
    </location>
</feature>
<evidence type="ECO:0000256" key="3">
    <source>
        <dbReference type="ARBA" id="ARBA00014385"/>
    </source>
</evidence>
<dbReference type="Gene3D" id="1.10.287.690">
    <property type="entry name" value="Helix hairpin bin"/>
    <property type="match status" value="1"/>
</dbReference>
<dbReference type="PROSITE" id="PS00116">
    <property type="entry name" value="DNA_POLYMERASE_B"/>
    <property type="match status" value="1"/>
</dbReference>
<dbReference type="InterPro" id="IPR004868">
    <property type="entry name" value="DNA-dir_DNA_pol_B_mt/vir"/>
</dbReference>
<dbReference type="RefSeq" id="YP_010160567.1">
    <property type="nucleotide sequence ID" value="NC_057300.1"/>
</dbReference>
<evidence type="ECO:0000256" key="5">
    <source>
        <dbReference type="ARBA" id="ARBA00022695"/>
    </source>
</evidence>
<keyword evidence="5" id="KW-0548">Nucleotidyltransferase</keyword>
<comment type="similarity">
    <text evidence="1">Belongs to the DNA polymerase type-B family.</text>
</comment>
<evidence type="ECO:0000256" key="1">
    <source>
        <dbReference type="ARBA" id="ARBA00005755"/>
    </source>
</evidence>
<dbReference type="InterPro" id="IPR023211">
    <property type="entry name" value="DNA_pol_palm_dom_sf"/>
</dbReference>
<dbReference type="EC" id="2.7.7.7" evidence="2"/>
<dbReference type="Gene3D" id="3.30.420.10">
    <property type="entry name" value="Ribonuclease H-like superfamily/Ribonuclease H"/>
    <property type="match status" value="1"/>
</dbReference>
<gene>
    <name evidence="11" type="primary">dpo</name>
</gene>
<dbReference type="GeneID" id="67167165"/>
<dbReference type="InterPro" id="IPR036397">
    <property type="entry name" value="RNaseH_sf"/>
</dbReference>
<accession>A0A890JKE5</accession>
<dbReference type="GO" id="GO:0006260">
    <property type="term" value="P:DNA replication"/>
    <property type="evidence" value="ECO:0007669"/>
    <property type="project" value="UniProtKB-KW"/>
</dbReference>
<proteinExistence type="inferred from homology"/>
<organism evidence="11">
    <name type="scientific">Gymnopilus junonius</name>
    <name type="common">Spectacular rustgill mushroom</name>
    <name type="synonym">Gymnopilus spectabilis subsp. junonius</name>
    <dbReference type="NCBI Taxonomy" id="109634"/>
    <lineage>
        <taxon>Eukaryota</taxon>
        <taxon>Fungi</taxon>
        <taxon>Dikarya</taxon>
        <taxon>Basidiomycota</taxon>
        <taxon>Agaricomycotina</taxon>
        <taxon>Agaricomycetes</taxon>
        <taxon>Agaricomycetidae</taxon>
        <taxon>Agaricales</taxon>
        <taxon>Agaricineae</taxon>
        <taxon>Hymenogastraceae</taxon>
        <taxon>Gymnopilus</taxon>
    </lineage>
</organism>
<dbReference type="GO" id="GO:0003887">
    <property type="term" value="F:DNA-directed DNA polymerase activity"/>
    <property type="evidence" value="ECO:0007669"/>
    <property type="project" value="UniProtKB-KW"/>
</dbReference>
<dbReference type="PANTHER" id="PTHR33568">
    <property type="entry name" value="DNA POLYMERASE"/>
    <property type="match status" value="1"/>
</dbReference>
<dbReference type="PRINTS" id="PR00106">
    <property type="entry name" value="DNAPOLB"/>
</dbReference>
<keyword evidence="4" id="KW-0808">Transferase</keyword>
<dbReference type="InterPro" id="IPR006172">
    <property type="entry name" value="DNA-dir_DNA_pol_B"/>
</dbReference>
<geneLocation type="mitochondrion" evidence="11"/>
<dbReference type="PANTHER" id="PTHR33568:SF3">
    <property type="entry name" value="DNA-DIRECTED DNA POLYMERASE"/>
    <property type="match status" value="1"/>
</dbReference>
<dbReference type="Gene3D" id="3.90.1600.10">
    <property type="entry name" value="Palm domain of DNA polymerase"/>
    <property type="match status" value="2"/>
</dbReference>
<dbReference type="EMBL" id="MW238478">
    <property type="protein sequence ID" value="QRH17753.1"/>
    <property type="molecule type" value="Genomic_DNA"/>
</dbReference>
<dbReference type="Pfam" id="PF03175">
    <property type="entry name" value="DNA_pol_B_2"/>
    <property type="match status" value="1"/>
</dbReference>
<dbReference type="InterPro" id="IPR017964">
    <property type="entry name" value="DNA-dir_DNA_pol_B_CS"/>
</dbReference>
<keyword evidence="7" id="KW-0239">DNA-directed DNA polymerase</keyword>
<dbReference type="SUPFAM" id="SSF53098">
    <property type="entry name" value="Ribonuclease H-like"/>
    <property type="match status" value="1"/>
</dbReference>
<evidence type="ECO:0000256" key="6">
    <source>
        <dbReference type="ARBA" id="ARBA00022705"/>
    </source>
</evidence>
<evidence type="ECO:0000313" key="11">
    <source>
        <dbReference type="EMBL" id="QRH17753.1"/>
    </source>
</evidence>
<evidence type="ECO:0000256" key="8">
    <source>
        <dbReference type="ARBA" id="ARBA00023125"/>
    </source>
</evidence>
<comment type="catalytic activity">
    <reaction evidence="9">
        <text>DNA(n) + a 2'-deoxyribonucleoside 5'-triphosphate = DNA(n+1) + diphosphate</text>
        <dbReference type="Rhea" id="RHEA:22508"/>
        <dbReference type="Rhea" id="RHEA-COMP:17339"/>
        <dbReference type="Rhea" id="RHEA-COMP:17340"/>
        <dbReference type="ChEBI" id="CHEBI:33019"/>
        <dbReference type="ChEBI" id="CHEBI:61560"/>
        <dbReference type="ChEBI" id="CHEBI:173112"/>
        <dbReference type="EC" id="2.7.7.7"/>
    </reaction>
</comment>
<dbReference type="GO" id="GO:0000166">
    <property type="term" value="F:nucleotide binding"/>
    <property type="evidence" value="ECO:0007669"/>
    <property type="project" value="InterPro"/>
</dbReference>
<evidence type="ECO:0000256" key="2">
    <source>
        <dbReference type="ARBA" id="ARBA00012417"/>
    </source>
</evidence>
<evidence type="ECO:0000256" key="4">
    <source>
        <dbReference type="ARBA" id="ARBA00022679"/>
    </source>
</evidence>
<evidence type="ECO:0000259" key="10">
    <source>
        <dbReference type="Pfam" id="PF03175"/>
    </source>
</evidence>
<dbReference type="InterPro" id="IPR012337">
    <property type="entry name" value="RNaseH-like_sf"/>
</dbReference>
<reference evidence="11" key="1">
    <citation type="submission" date="2020-11" db="EMBL/GenBank/DDBJ databases">
        <title>The complete mitochondrial genome sequence of Gymnopilus junonius (Agaricales, Basidiomycota).</title>
        <authorList>
            <person name="Cho S.-E."/>
            <person name="Jo J.W."/>
            <person name="Kwag Y.-N."/>
            <person name="Lee H."/>
            <person name="Chung J.-W."/>
            <person name="Oh S.H."/>
            <person name="Kim C.S."/>
        </authorList>
    </citation>
    <scope>NUCLEOTIDE SEQUENCE</scope>
    <source>
        <strain evidence="11">KA18-0872C</strain>
    </source>
</reference>
<dbReference type="SUPFAM" id="SSF56672">
    <property type="entry name" value="DNA/RNA polymerases"/>
    <property type="match status" value="1"/>
</dbReference>